<sequence length="437" mass="49763">MSALAWIDTAFRRLRARAEQYTTLPSYSNGSGVTASFLPTSFLEQCPCVTRSQLTTSACALLLFIILFASSLSQRPPPAYEYRGLPVLARHMNQSTCHGEFPDLYREAERAAQYWRHRGGITRAALDAADAQAHARVLIKDNQVYLTNYRGGINSRTLAALASLNEAVLTAVEELPAVEFVIQTDDSAPIAGAAPRWVFARTDEEDELALWLMPDFGHYAWPEPGVGSMAEVQAKASAFEAAQTWSSKIPKLFWRGALVNPLRDELIRLSDENRGSWGDAKALDWGRLEGELRSPAQHCAYKYLAHAEGFAYSGRLKYILQCRSVVVMHKLRYTQHFHHLLNYTGPQQNAVLVEGPGWQGLELVMRDLMEHDDHTRHLAQHSFEYWHKWLSPPSIDCYWRQLFWEWSALQRFTPELTDEFVPYASFDLMRATKWDIH</sequence>
<comment type="caution">
    <text evidence="2">The sequence shown here is derived from an EMBL/GenBank/DDBJ whole genome shotgun (WGS) entry which is preliminary data.</text>
</comment>
<evidence type="ECO:0000259" key="1">
    <source>
        <dbReference type="SMART" id="SM00672"/>
    </source>
</evidence>
<reference evidence="2 3" key="2">
    <citation type="journal article" date="2012" name="Open Biol.">
        <title>Characteristics of nucleosomes and linker DNA regions on the genome of the basidiomycete Mixia osmundae revealed by mono- and dinucleosome mapping.</title>
        <authorList>
            <person name="Nishida H."/>
            <person name="Kondo S."/>
            <person name="Matsumoto T."/>
            <person name="Suzuki Y."/>
            <person name="Yoshikawa H."/>
            <person name="Taylor T.D."/>
            <person name="Sugiyama J."/>
        </authorList>
    </citation>
    <scope>NUCLEOTIDE SEQUENCE [LARGE SCALE GENOMIC DNA]</scope>
    <source>
        <strain evidence="3">CBS 9802 / IAM 14324 / JCM 22182 / KY 12970</strain>
    </source>
</reference>
<dbReference type="AlphaFoldDB" id="G7E938"/>
<protein>
    <recommendedName>
        <fullName evidence="1">Glycosyl transferase CAP10 domain-containing protein</fullName>
    </recommendedName>
</protein>
<dbReference type="SMART" id="SM00672">
    <property type="entry name" value="CAP10"/>
    <property type="match status" value="1"/>
</dbReference>
<feature type="domain" description="Glycosyl transferase CAP10" evidence="1">
    <location>
        <begin position="174"/>
        <end position="413"/>
    </location>
</feature>
<dbReference type="InterPro" id="IPR051091">
    <property type="entry name" value="O-Glucosyltr/Glycosyltrsf_90"/>
</dbReference>
<organism evidence="2 3">
    <name type="scientific">Mixia osmundae (strain CBS 9802 / IAM 14324 / JCM 22182 / KY 12970)</name>
    <dbReference type="NCBI Taxonomy" id="764103"/>
    <lineage>
        <taxon>Eukaryota</taxon>
        <taxon>Fungi</taxon>
        <taxon>Dikarya</taxon>
        <taxon>Basidiomycota</taxon>
        <taxon>Pucciniomycotina</taxon>
        <taxon>Mixiomycetes</taxon>
        <taxon>Mixiales</taxon>
        <taxon>Mixiaceae</taxon>
        <taxon>Mixia</taxon>
    </lineage>
</organism>
<dbReference type="Pfam" id="PF05686">
    <property type="entry name" value="Glyco_transf_90"/>
    <property type="match status" value="1"/>
</dbReference>
<dbReference type="PANTHER" id="PTHR12203">
    <property type="entry name" value="KDEL LYS-ASP-GLU-LEU CONTAINING - RELATED"/>
    <property type="match status" value="1"/>
</dbReference>
<name>G7E938_MIXOS</name>
<dbReference type="InParanoid" id="G7E938"/>
<dbReference type="PANTHER" id="PTHR12203:SF107">
    <property type="entry name" value="GLYCOSYL TRANSFERASE CAP10 DOMAIN-CONTAINING PROTEIN"/>
    <property type="match status" value="1"/>
</dbReference>
<dbReference type="OMA" id="PRWIQHW"/>
<accession>G7E938</accession>
<dbReference type="RefSeq" id="XP_014568868.1">
    <property type="nucleotide sequence ID" value="XM_014713382.1"/>
</dbReference>
<evidence type="ECO:0000313" key="3">
    <source>
        <dbReference type="Proteomes" id="UP000009131"/>
    </source>
</evidence>
<evidence type="ECO:0000313" key="2">
    <source>
        <dbReference type="EMBL" id="GAA99656.1"/>
    </source>
</evidence>
<dbReference type="EMBL" id="BABT02000220">
    <property type="protein sequence ID" value="GAA99656.1"/>
    <property type="molecule type" value="Genomic_DNA"/>
</dbReference>
<dbReference type="OrthoDB" id="202415at2759"/>
<dbReference type="eggNOG" id="KOG2458">
    <property type="taxonomic scope" value="Eukaryota"/>
</dbReference>
<keyword evidence="3" id="KW-1185">Reference proteome</keyword>
<reference evidence="2 3" key="1">
    <citation type="journal article" date="2011" name="J. Gen. Appl. Microbiol.">
        <title>Draft genome sequencing of the enigmatic basidiomycete Mixia osmundae.</title>
        <authorList>
            <person name="Nishida H."/>
            <person name="Nagatsuka Y."/>
            <person name="Sugiyama J."/>
        </authorList>
    </citation>
    <scope>NUCLEOTIDE SEQUENCE [LARGE SCALE GENOMIC DNA]</scope>
    <source>
        <strain evidence="3">CBS 9802 / IAM 14324 / JCM 22182 / KY 12970</strain>
    </source>
</reference>
<dbReference type="HOGENOM" id="CLU_028539_2_1_1"/>
<dbReference type="InterPro" id="IPR006598">
    <property type="entry name" value="CAP10"/>
</dbReference>
<gene>
    <name evidence="2" type="primary">Mo06359</name>
    <name evidence="2" type="ORF">E5Q_06359</name>
</gene>
<dbReference type="Proteomes" id="UP000009131">
    <property type="component" value="Unassembled WGS sequence"/>
</dbReference>
<proteinExistence type="predicted"/>